<dbReference type="EMBL" id="CP024899">
    <property type="protein sequence ID" value="ATX67658.1"/>
    <property type="molecule type" value="Genomic_DNA"/>
</dbReference>
<reference evidence="1 2" key="1">
    <citation type="submission" date="2017-11" db="EMBL/GenBank/DDBJ databases">
        <title>Revised Sequence and Annotation of the Rhodobaca barguzinensis strain alga05 Genome.</title>
        <authorList>
            <person name="Kopejtka K."/>
            <person name="Tomasch J.M."/>
            <person name="Bunk B."/>
            <person name="Koblizek M."/>
        </authorList>
    </citation>
    <scope>NUCLEOTIDE SEQUENCE [LARGE SCALE GENOMIC DNA]</scope>
    <source>
        <strain evidence="2">alga05</strain>
    </source>
</reference>
<organism evidence="1 2">
    <name type="scientific">Roseinatronobacter bogoriensis subsp. barguzinensis</name>
    <dbReference type="NCBI Taxonomy" id="441209"/>
    <lineage>
        <taxon>Bacteria</taxon>
        <taxon>Pseudomonadati</taxon>
        <taxon>Pseudomonadota</taxon>
        <taxon>Alphaproteobacteria</taxon>
        <taxon>Rhodobacterales</taxon>
        <taxon>Paracoccaceae</taxon>
        <taxon>Roseinatronobacter</taxon>
    </lineage>
</organism>
<dbReference type="Proteomes" id="UP000228948">
    <property type="component" value="Chromosome"/>
</dbReference>
<dbReference type="InterPro" id="IPR029052">
    <property type="entry name" value="Metallo-depent_PP-like"/>
</dbReference>
<protein>
    <submittedName>
        <fullName evidence="1">Metallophosphoesterase</fullName>
    </submittedName>
</protein>
<name>A0A2K8KKN7_9RHOB</name>
<evidence type="ECO:0000313" key="2">
    <source>
        <dbReference type="Proteomes" id="UP000228948"/>
    </source>
</evidence>
<gene>
    <name evidence="1" type="ORF">BG454_03725</name>
</gene>
<dbReference type="AlphaFoldDB" id="A0A2K8KKN7"/>
<dbReference type="KEGG" id="rbg:BG454_03725"/>
<dbReference type="SUPFAM" id="SSF56300">
    <property type="entry name" value="Metallo-dependent phosphatases"/>
    <property type="match status" value="1"/>
</dbReference>
<keyword evidence="2" id="KW-1185">Reference proteome</keyword>
<dbReference type="Gene3D" id="3.60.21.10">
    <property type="match status" value="1"/>
</dbReference>
<sequence length="184" mass="21203">MMHFYTADPHFFHQNILKYCARPFRSIAEMNRVILNNYRSTVGPDDDLWILGDVAVVHIDQAGHLTSMLHEIPGRKHLICGNHDKHWIKALNVWTSVHDLVEITDQGTRVSMCHYPMLTWPGARRGAIQLFGHVHSNWRGSRNSLNVGVDVWNYRPVTLPEILKRASTLPVNPLWSKVEPRTDI</sequence>
<evidence type="ECO:0000313" key="1">
    <source>
        <dbReference type="EMBL" id="ATX67658.1"/>
    </source>
</evidence>
<proteinExistence type="predicted"/>
<accession>A0A2K8KKN7</accession>
<dbReference type="STRING" id="441209.GCA_001870665_00473"/>
<dbReference type="OrthoDB" id="5380073at2"/>